<reference evidence="6 7" key="1">
    <citation type="submission" date="2024-02" db="EMBL/GenBank/DDBJ databases">
        <title>Marinospirillum sp. MEB 164 isolated from Lonar lake sediment.</title>
        <authorList>
            <person name="Joshi A."/>
            <person name="Thite S."/>
        </authorList>
    </citation>
    <scope>NUCLEOTIDE SEQUENCE [LARGE SCALE GENOMIC DNA]</scope>
    <source>
        <strain evidence="6 7">MEB164</strain>
    </source>
</reference>
<evidence type="ECO:0000256" key="1">
    <source>
        <dbReference type="ARBA" id="ARBA00022636"/>
    </source>
</evidence>
<feature type="domain" description="Type III secretion system flagellar brake protein YcgR PilZN" evidence="5">
    <location>
        <begin position="5"/>
        <end position="110"/>
    </location>
</feature>
<name>A0ABW8PW38_9GAMM</name>
<comment type="caution">
    <text evidence="6">The sequence shown here is derived from an EMBL/GenBank/DDBJ whole genome shotgun (WGS) entry which is preliminary data.</text>
</comment>
<protein>
    <submittedName>
        <fullName evidence="6">Flagellar regulator YcgR PilZN domain-containing protein</fullName>
    </submittedName>
</protein>
<keyword evidence="6" id="KW-0969">Cilium</keyword>
<keyword evidence="2" id="KW-0547">Nucleotide-binding</keyword>
<keyword evidence="6" id="KW-0282">Flagellum</keyword>
<accession>A0ABW8PW38</accession>
<evidence type="ECO:0000256" key="2">
    <source>
        <dbReference type="ARBA" id="ARBA00022741"/>
    </source>
</evidence>
<keyword evidence="1" id="KW-0973">c-di-GMP</keyword>
<dbReference type="SUPFAM" id="SSF141371">
    <property type="entry name" value="PilZ domain-like"/>
    <property type="match status" value="1"/>
</dbReference>
<dbReference type="Gene3D" id="2.30.110.10">
    <property type="entry name" value="Electron Transport, Fmn-binding Protein, Chain A"/>
    <property type="match status" value="1"/>
</dbReference>
<proteinExistence type="predicted"/>
<sequence>MDEHLLNRPAEIASLLSSLERHRSPLTLHFATSGQDHASLVLGVDREKEEFYLDQPSLLAGQKAAESGEPFTVRAVDQGVSIFFSGCQVKEVVELADGPVYVVAFPRQLIHNQKRDAFRVRIPLSYEIKADLLAYERKAPLIAQLVDLSHTGCQLLFSYLVTPPFQKREVFEELTLDLQAFEKKVTVAVEARHARYDDKKQRTLCGFRFIHVDGSTQAEIDRFVIFLQREQRRLGL</sequence>
<dbReference type="Pfam" id="PF07238">
    <property type="entry name" value="PilZ"/>
    <property type="match status" value="1"/>
</dbReference>
<evidence type="ECO:0000259" key="4">
    <source>
        <dbReference type="Pfam" id="PF07238"/>
    </source>
</evidence>
<dbReference type="Proteomes" id="UP001621714">
    <property type="component" value="Unassembled WGS sequence"/>
</dbReference>
<evidence type="ECO:0000313" key="6">
    <source>
        <dbReference type="EMBL" id="MFK7160502.1"/>
    </source>
</evidence>
<dbReference type="RefSeq" id="WP_405338273.1">
    <property type="nucleotide sequence ID" value="NZ_JBANFI010000003.1"/>
</dbReference>
<feature type="domain" description="PilZ" evidence="4">
    <location>
        <begin position="113"/>
        <end position="225"/>
    </location>
</feature>
<keyword evidence="3" id="KW-0975">Bacterial flagellum</keyword>
<evidence type="ECO:0000313" key="7">
    <source>
        <dbReference type="Proteomes" id="UP001621714"/>
    </source>
</evidence>
<gene>
    <name evidence="6" type="ORF">V6U78_05575</name>
</gene>
<keyword evidence="6" id="KW-0966">Cell projection</keyword>
<evidence type="ECO:0000259" key="5">
    <source>
        <dbReference type="Pfam" id="PF07317"/>
    </source>
</evidence>
<dbReference type="InterPro" id="IPR009926">
    <property type="entry name" value="T3SS_YcgR_PilZN"/>
</dbReference>
<organism evidence="6 7">
    <name type="scientific">Marinospirillum alkalitolerans</name>
    <dbReference type="NCBI Taxonomy" id="3123374"/>
    <lineage>
        <taxon>Bacteria</taxon>
        <taxon>Pseudomonadati</taxon>
        <taxon>Pseudomonadota</taxon>
        <taxon>Gammaproteobacteria</taxon>
        <taxon>Oceanospirillales</taxon>
        <taxon>Oceanospirillaceae</taxon>
        <taxon>Marinospirillum</taxon>
    </lineage>
</organism>
<dbReference type="Pfam" id="PF07317">
    <property type="entry name" value="PilZN"/>
    <property type="match status" value="1"/>
</dbReference>
<keyword evidence="7" id="KW-1185">Reference proteome</keyword>
<dbReference type="InterPro" id="IPR012349">
    <property type="entry name" value="Split_barrel_FMN-bd"/>
</dbReference>
<dbReference type="Gene3D" id="2.40.10.220">
    <property type="entry name" value="predicted glycosyltransferase like domains"/>
    <property type="match status" value="1"/>
</dbReference>
<evidence type="ECO:0000256" key="3">
    <source>
        <dbReference type="ARBA" id="ARBA00023143"/>
    </source>
</evidence>
<dbReference type="InterPro" id="IPR009875">
    <property type="entry name" value="PilZ_domain"/>
</dbReference>
<dbReference type="EMBL" id="JBANFI010000003">
    <property type="protein sequence ID" value="MFK7160502.1"/>
    <property type="molecule type" value="Genomic_DNA"/>
</dbReference>